<keyword evidence="4 5" id="KW-0472">Membrane</keyword>
<evidence type="ECO:0000256" key="4">
    <source>
        <dbReference type="ARBA" id="ARBA00023136"/>
    </source>
</evidence>
<gene>
    <name evidence="6" type="ORF">PoMZ_12670</name>
</gene>
<evidence type="ECO:0000313" key="6">
    <source>
        <dbReference type="EMBL" id="QBZ65707.1"/>
    </source>
</evidence>
<keyword evidence="3 5" id="KW-1133">Transmembrane helix</keyword>
<evidence type="ECO:0000256" key="2">
    <source>
        <dbReference type="ARBA" id="ARBA00022692"/>
    </source>
</evidence>
<comment type="subcellular location">
    <subcellularLocation>
        <location evidence="1">Membrane</location>
        <topology evidence="1">Multi-pass membrane protein</topology>
    </subcellularLocation>
</comment>
<keyword evidence="2 5" id="KW-0812">Transmembrane</keyword>
<evidence type="ECO:0000256" key="5">
    <source>
        <dbReference type="SAM" id="Phobius"/>
    </source>
</evidence>
<dbReference type="EMBL" id="CP034210">
    <property type="protein sequence ID" value="QBZ65707.1"/>
    <property type="molecule type" value="Genomic_DNA"/>
</dbReference>
<accession>A0A4P7NT87</accession>
<reference evidence="6 7" key="1">
    <citation type="journal article" date="2019" name="Mol. Biol. Evol.">
        <title>Blast fungal genomes show frequent chromosomal changes, gene gains and losses, and effector gene turnover.</title>
        <authorList>
            <person name="Gomez Luciano L.B."/>
            <person name="Jason Tsai I."/>
            <person name="Chuma I."/>
            <person name="Tosa Y."/>
            <person name="Chen Y.H."/>
            <person name="Li J.Y."/>
            <person name="Li M.Y."/>
            <person name="Jade Lu M.Y."/>
            <person name="Nakayashiki H."/>
            <person name="Li W.H."/>
        </authorList>
    </citation>
    <scope>NUCLEOTIDE SEQUENCE [LARGE SCALE GENOMIC DNA]</scope>
    <source>
        <strain evidence="6">MZ5-1-6</strain>
    </source>
</reference>
<proteinExistence type="predicted"/>
<feature type="transmembrane region" description="Helical" evidence="5">
    <location>
        <begin position="33"/>
        <end position="56"/>
    </location>
</feature>
<evidence type="ECO:0000313" key="7">
    <source>
        <dbReference type="Proteomes" id="UP000294847"/>
    </source>
</evidence>
<evidence type="ECO:0000256" key="1">
    <source>
        <dbReference type="ARBA" id="ARBA00004141"/>
    </source>
</evidence>
<protein>
    <submittedName>
        <fullName evidence="6">Uncharacterized protein</fullName>
    </submittedName>
</protein>
<dbReference type="InterPro" id="IPR007568">
    <property type="entry name" value="RTA1"/>
</dbReference>
<dbReference type="Pfam" id="PF04479">
    <property type="entry name" value="RTA1"/>
    <property type="match status" value="1"/>
</dbReference>
<evidence type="ECO:0000256" key="3">
    <source>
        <dbReference type="ARBA" id="ARBA00022989"/>
    </source>
</evidence>
<dbReference type="AlphaFoldDB" id="A0A4P7NT87"/>
<sequence length="82" mass="8645">MTANICSSDLNALGVALAANPSSGPDQQALGKIFLITAVSLQVILIIVFVALSAILHRRCIRAEVPSRATNTLLPVIYTAWA</sequence>
<name>A0A4P7NT87_PYROR</name>
<dbReference type="GO" id="GO:0016020">
    <property type="term" value="C:membrane"/>
    <property type="evidence" value="ECO:0007669"/>
    <property type="project" value="UniProtKB-SubCell"/>
</dbReference>
<dbReference type="Proteomes" id="UP000294847">
    <property type="component" value="Chromosome 7"/>
</dbReference>
<organism evidence="6 7">
    <name type="scientific">Pyricularia oryzae</name>
    <name type="common">Rice blast fungus</name>
    <name type="synonym">Magnaporthe oryzae</name>
    <dbReference type="NCBI Taxonomy" id="318829"/>
    <lineage>
        <taxon>Eukaryota</taxon>
        <taxon>Fungi</taxon>
        <taxon>Dikarya</taxon>
        <taxon>Ascomycota</taxon>
        <taxon>Pezizomycotina</taxon>
        <taxon>Sordariomycetes</taxon>
        <taxon>Sordariomycetidae</taxon>
        <taxon>Magnaporthales</taxon>
        <taxon>Pyriculariaceae</taxon>
        <taxon>Pyricularia</taxon>
    </lineage>
</organism>